<evidence type="ECO:0000313" key="3">
    <source>
        <dbReference type="Proteomes" id="UP001054945"/>
    </source>
</evidence>
<name>A0AAV4M8K0_CAEEX</name>
<feature type="compositionally biased region" description="Basic residues" evidence="1">
    <location>
        <begin position="51"/>
        <end position="67"/>
    </location>
</feature>
<dbReference type="EMBL" id="BPLR01001965">
    <property type="protein sequence ID" value="GIX68462.1"/>
    <property type="molecule type" value="Genomic_DNA"/>
</dbReference>
<comment type="caution">
    <text evidence="2">The sequence shown here is derived from an EMBL/GenBank/DDBJ whole genome shotgun (WGS) entry which is preliminary data.</text>
</comment>
<gene>
    <name evidence="2" type="ORF">CEXT_720961</name>
</gene>
<keyword evidence="3" id="KW-1185">Reference proteome</keyword>
<feature type="region of interest" description="Disordered" evidence="1">
    <location>
        <begin position="42"/>
        <end position="110"/>
    </location>
</feature>
<sequence length="110" mass="12530">MERMMCEGGGDMDPLRKWKGIRWDKVSAPIGFEPKCIGCATSYYNTNKTPGTKKKKKENNSKSRKKSGIKERKEKEARDMNYGKNGVRRRRDGSSPGSGRELGGIRYLRL</sequence>
<dbReference type="AlphaFoldDB" id="A0AAV4M8K0"/>
<protein>
    <submittedName>
        <fullName evidence="2">Uncharacterized protein</fullName>
    </submittedName>
</protein>
<evidence type="ECO:0000313" key="2">
    <source>
        <dbReference type="EMBL" id="GIX68462.1"/>
    </source>
</evidence>
<evidence type="ECO:0000256" key="1">
    <source>
        <dbReference type="SAM" id="MobiDB-lite"/>
    </source>
</evidence>
<accession>A0AAV4M8K0</accession>
<reference evidence="2 3" key="1">
    <citation type="submission" date="2021-06" db="EMBL/GenBank/DDBJ databases">
        <title>Caerostris extrusa draft genome.</title>
        <authorList>
            <person name="Kono N."/>
            <person name="Arakawa K."/>
        </authorList>
    </citation>
    <scope>NUCLEOTIDE SEQUENCE [LARGE SCALE GENOMIC DNA]</scope>
</reference>
<organism evidence="2 3">
    <name type="scientific">Caerostris extrusa</name>
    <name type="common">Bark spider</name>
    <name type="synonym">Caerostris bankana</name>
    <dbReference type="NCBI Taxonomy" id="172846"/>
    <lineage>
        <taxon>Eukaryota</taxon>
        <taxon>Metazoa</taxon>
        <taxon>Ecdysozoa</taxon>
        <taxon>Arthropoda</taxon>
        <taxon>Chelicerata</taxon>
        <taxon>Arachnida</taxon>
        <taxon>Araneae</taxon>
        <taxon>Araneomorphae</taxon>
        <taxon>Entelegynae</taxon>
        <taxon>Araneoidea</taxon>
        <taxon>Araneidae</taxon>
        <taxon>Caerostris</taxon>
    </lineage>
</organism>
<proteinExistence type="predicted"/>
<dbReference type="Proteomes" id="UP001054945">
    <property type="component" value="Unassembled WGS sequence"/>
</dbReference>
<feature type="compositionally biased region" description="Basic and acidic residues" evidence="1">
    <location>
        <begin position="68"/>
        <end position="81"/>
    </location>
</feature>